<dbReference type="EMBL" id="KN822949">
    <property type="protein sequence ID" value="KIO33331.1"/>
    <property type="molecule type" value="Genomic_DNA"/>
</dbReference>
<proteinExistence type="predicted"/>
<dbReference type="AlphaFoldDB" id="A0A0C3QV18"/>
<dbReference type="OrthoDB" id="412109at2759"/>
<sequence>MASAITASTVGEFILSPKHSPDVSNKKRIHHALRLYHPDRFEIAVVAKLEGRDKEEVRELGEVVAKCLNKLLEKEN</sequence>
<organism evidence="1 2">
    <name type="scientific">Tulasnella calospora MUT 4182</name>
    <dbReference type="NCBI Taxonomy" id="1051891"/>
    <lineage>
        <taxon>Eukaryota</taxon>
        <taxon>Fungi</taxon>
        <taxon>Dikarya</taxon>
        <taxon>Basidiomycota</taxon>
        <taxon>Agaricomycotina</taxon>
        <taxon>Agaricomycetes</taxon>
        <taxon>Cantharellales</taxon>
        <taxon>Tulasnellaceae</taxon>
        <taxon>Tulasnella</taxon>
    </lineage>
</organism>
<keyword evidence="2" id="KW-1185">Reference proteome</keyword>
<reference evidence="1 2" key="1">
    <citation type="submission" date="2014-04" db="EMBL/GenBank/DDBJ databases">
        <authorList>
            <consortium name="DOE Joint Genome Institute"/>
            <person name="Kuo A."/>
            <person name="Girlanda M."/>
            <person name="Perotto S."/>
            <person name="Kohler A."/>
            <person name="Nagy L.G."/>
            <person name="Floudas D."/>
            <person name="Copeland A."/>
            <person name="Barry K.W."/>
            <person name="Cichocki N."/>
            <person name="Veneault-Fourrey C."/>
            <person name="LaButti K."/>
            <person name="Lindquist E.A."/>
            <person name="Lipzen A."/>
            <person name="Lundell T."/>
            <person name="Morin E."/>
            <person name="Murat C."/>
            <person name="Sun H."/>
            <person name="Tunlid A."/>
            <person name="Henrissat B."/>
            <person name="Grigoriev I.V."/>
            <person name="Hibbett D.S."/>
            <person name="Martin F."/>
            <person name="Nordberg H.P."/>
            <person name="Cantor M.N."/>
            <person name="Hua S.X."/>
        </authorList>
    </citation>
    <scope>NUCLEOTIDE SEQUENCE [LARGE SCALE GENOMIC DNA]</scope>
    <source>
        <strain evidence="1 2">MUT 4182</strain>
    </source>
</reference>
<accession>A0A0C3QV18</accession>
<evidence type="ECO:0000313" key="1">
    <source>
        <dbReference type="EMBL" id="KIO33331.1"/>
    </source>
</evidence>
<name>A0A0C3QV18_9AGAM</name>
<reference evidence="2" key="2">
    <citation type="submission" date="2015-01" db="EMBL/GenBank/DDBJ databases">
        <title>Evolutionary Origins and Diversification of the Mycorrhizal Mutualists.</title>
        <authorList>
            <consortium name="DOE Joint Genome Institute"/>
            <consortium name="Mycorrhizal Genomics Consortium"/>
            <person name="Kohler A."/>
            <person name="Kuo A."/>
            <person name="Nagy L.G."/>
            <person name="Floudas D."/>
            <person name="Copeland A."/>
            <person name="Barry K.W."/>
            <person name="Cichocki N."/>
            <person name="Veneault-Fourrey C."/>
            <person name="LaButti K."/>
            <person name="Lindquist E.A."/>
            <person name="Lipzen A."/>
            <person name="Lundell T."/>
            <person name="Morin E."/>
            <person name="Murat C."/>
            <person name="Riley R."/>
            <person name="Ohm R."/>
            <person name="Sun H."/>
            <person name="Tunlid A."/>
            <person name="Henrissat B."/>
            <person name="Grigoriev I.V."/>
            <person name="Hibbett D.S."/>
            <person name="Martin F."/>
        </authorList>
    </citation>
    <scope>NUCLEOTIDE SEQUENCE [LARGE SCALE GENOMIC DNA]</scope>
    <source>
        <strain evidence="2">MUT 4182</strain>
    </source>
</reference>
<protein>
    <recommendedName>
        <fullName evidence="3">J domain-containing protein</fullName>
    </recommendedName>
</protein>
<evidence type="ECO:0008006" key="3">
    <source>
        <dbReference type="Google" id="ProtNLM"/>
    </source>
</evidence>
<gene>
    <name evidence="1" type="ORF">M407DRAFT_65697</name>
</gene>
<dbReference type="HOGENOM" id="CLU_074404_2_0_1"/>
<dbReference type="Proteomes" id="UP000054248">
    <property type="component" value="Unassembled WGS sequence"/>
</dbReference>
<evidence type="ECO:0000313" key="2">
    <source>
        <dbReference type="Proteomes" id="UP000054248"/>
    </source>
</evidence>